<dbReference type="Proteomes" id="UP000600918">
    <property type="component" value="Unassembled WGS sequence"/>
</dbReference>
<feature type="compositionally biased region" description="Basic and acidic residues" evidence="1">
    <location>
        <begin position="12"/>
        <end position="55"/>
    </location>
</feature>
<gene>
    <name evidence="2" type="ORF">H0235_010688</name>
</gene>
<feature type="region of interest" description="Disordered" evidence="1">
    <location>
        <begin position="1"/>
        <end position="65"/>
    </location>
</feature>
<dbReference type="EMBL" id="JACSDY010000009">
    <property type="protein sequence ID" value="KAF7420391.1"/>
    <property type="molecule type" value="Genomic_DNA"/>
</dbReference>
<keyword evidence="3" id="KW-1185">Reference proteome</keyword>
<evidence type="ECO:0000313" key="2">
    <source>
        <dbReference type="EMBL" id="KAF7420391.1"/>
    </source>
</evidence>
<evidence type="ECO:0000256" key="1">
    <source>
        <dbReference type="SAM" id="MobiDB-lite"/>
    </source>
</evidence>
<dbReference type="AlphaFoldDB" id="A0A834NXJ0"/>
<organism evidence="2 3">
    <name type="scientific">Vespula pensylvanica</name>
    <name type="common">Western yellow jacket</name>
    <name type="synonym">Wasp</name>
    <dbReference type="NCBI Taxonomy" id="30213"/>
    <lineage>
        <taxon>Eukaryota</taxon>
        <taxon>Metazoa</taxon>
        <taxon>Ecdysozoa</taxon>
        <taxon>Arthropoda</taxon>
        <taxon>Hexapoda</taxon>
        <taxon>Insecta</taxon>
        <taxon>Pterygota</taxon>
        <taxon>Neoptera</taxon>
        <taxon>Endopterygota</taxon>
        <taxon>Hymenoptera</taxon>
        <taxon>Apocrita</taxon>
        <taxon>Aculeata</taxon>
        <taxon>Vespoidea</taxon>
        <taxon>Vespidae</taxon>
        <taxon>Vespinae</taxon>
        <taxon>Vespula</taxon>
    </lineage>
</organism>
<reference evidence="2" key="1">
    <citation type="journal article" date="2020" name="G3 (Bethesda)">
        <title>High-Quality Assemblies for Three Invasive Social Wasps from the &lt;i&gt;Vespula&lt;/i&gt; Genus.</title>
        <authorList>
            <person name="Harrop T.W.R."/>
            <person name="Guhlin J."/>
            <person name="McLaughlin G.M."/>
            <person name="Permina E."/>
            <person name="Stockwell P."/>
            <person name="Gilligan J."/>
            <person name="Le Lec M.F."/>
            <person name="Gruber M.A.M."/>
            <person name="Quinn O."/>
            <person name="Lovegrove M."/>
            <person name="Duncan E.J."/>
            <person name="Remnant E.J."/>
            <person name="Van Eeckhoven J."/>
            <person name="Graham B."/>
            <person name="Knapp R.A."/>
            <person name="Langford K.W."/>
            <person name="Kronenberg Z."/>
            <person name="Press M.O."/>
            <person name="Eacker S.M."/>
            <person name="Wilson-Rankin E.E."/>
            <person name="Purcell J."/>
            <person name="Lester P.J."/>
            <person name="Dearden P.K."/>
        </authorList>
    </citation>
    <scope>NUCLEOTIDE SEQUENCE</scope>
    <source>
        <strain evidence="2">Volc-1</strain>
    </source>
</reference>
<protein>
    <submittedName>
        <fullName evidence="2">Uncharacterized protein</fullName>
    </submittedName>
</protein>
<accession>A0A834NXJ0</accession>
<comment type="caution">
    <text evidence="2">The sequence shown here is derived from an EMBL/GenBank/DDBJ whole genome shotgun (WGS) entry which is preliminary data.</text>
</comment>
<sequence>MVKLSAGDIPWEDIREAGSDGSEKRREEKRKEEKRREEEAGETKREEKPKEEEEKKKKKKKEEEEEEEKALFAALARSGEPSRCASYLPRSSFMIFTLICNDRAHRIAAATADAVATAGVRFDGDASRRCTLCRLALCSVEHRFVLNIWINVSLSKRPKGSHEENKKKKRENRQAFRSSHAGYRTISRGHPLAMNRGEDRMRMRMRTRTRMRMWMWTRMWMWMRIEDEDSERE</sequence>
<feature type="region of interest" description="Disordered" evidence="1">
    <location>
        <begin position="157"/>
        <end position="180"/>
    </location>
</feature>
<proteinExistence type="predicted"/>
<evidence type="ECO:0000313" key="3">
    <source>
        <dbReference type="Proteomes" id="UP000600918"/>
    </source>
</evidence>
<name>A0A834NXJ0_VESPE</name>